<dbReference type="PANTHER" id="PTHR10342">
    <property type="entry name" value="ARYLSULFATASE"/>
    <property type="match status" value="1"/>
</dbReference>
<keyword evidence="2" id="KW-0106">Calcium</keyword>
<organism evidence="5 6">
    <name type="scientific">Cordylochernes scorpioides</name>
    <dbReference type="NCBI Taxonomy" id="51811"/>
    <lineage>
        <taxon>Eukaryota</taxon>
        <taxon>Metazoa</taxon>
        <taxon>Ecdysozoa</taxon>
        <taxon>Arthropoda</taxon>
        <taxon>Chelicerata</taxon>
        <taxon>Arachnida</taxon>
        <taxon>Pseudoscorpiones</taxon>
        <taxon>Cheliferoidea</taxon>
        <taxon>Chernetidae</taxon>
        <taxon>Cordylochernes</taxon>
    </lineage>
</organism>
<evidence type="ECO:0000256" key="3">
    <source>
        <dbReference type="ARBA" id="ARBA00023180"/>
    </source>
</evidence>
<accession>A0ABY6L879</accession>
<evidence type="ECO:0000256" key="1">
    <source>
        <dbReference type="ARBA" id="ARBA00022723"/>
    </source>
</evidence>
<keyword evidence="6" id="KW-1185">Reference proteome</keyword>
<keyword evidence="1" id="KW-0479">Metal-binding</keyword>
<protein>
    <recommendedName>
        <fullName evidence="7">Arylsulfatase B</fullName>
    </recommendedName>
</protein>
<evidence type="ECO:0000313" key="6">
    <source>
        <dbReference type="Proteomes" id="UP001235939"/>
    </source>
</evidence>
<keyword evidence="3" id="KW-0325">Glycoprotein</keyword>
<dbReference type="Proteomes" id="UP001235939">
    <property type="component" value="Chromosome 13"/>
</dbReference>
<dbReference type="SUPFAM" id="SSF53649">
    <property type="entry name" value="Alkaline phosphatase-like"/>
    <property type="match status" value="1"/>
</dbReference>
<dbReference type="PANTHER" id="PTHR10342:SF273">
    <property type="entry name" value="RE14504P"/>
    <property type="match status" value="1"/>
</dbReference>
<dbReference type="InterPro" id="IPR047115">
    <property type="entry name" value="ARSB"/>
</dbReference>
<sequence length="221" mass="24752">MNSISGKPLPWNLRMEQGRKGTRDKVPRLRWNPLQNKISCYPLPLVSHQYIIIWKKVTTRGVTGGNISTLGQLDGLSQWEALSSGKSGPRTEILLNIDPVWKMSALRVGPYKVISGDYDSQWSGWYGPAGSNDTSRYDVQCGPKGSTCNPVEAACLFNIEEDPCEMNNLADEKPQMVAEMLQRVAEYAKKAVPPLNKPFDPQANPALHGYFWSPWRDSPDM</sequence>
<evidence type="ECO:0000256" key="2">
    <source>
        <dbReference type="ARBA" id="ARBA00022837"/>
    </source>
</evidence>
<dbReference type="InterPro" id="IPR017850">
    <property type="entry name" value="Alkaline_phosphatase_core_sf"/>
</dbReference>
<name>A0ABY6L879_9ARAC</name>
<proteinExistence type="predicted"/>
<evidence type="ECO:0000256" key="4">
    <source>
        <dbReference type="SAM" id="MobiDB-lite"/>
    </source>
</evidence>
<feature type="region of interest" description="Disordered" evidence="4">
    <location>
        <begin position="1"/>
        <end position="22"/>
    </location>
</feature>
<evidence type="ECO:0000313" key="5">
    <source>
        <dbReference type="EMBL" id="UYV75965.1"/>
    </source>
</evidence>
<dbReference type="Gene3D" id="3.30.1120.10">
    <property type="match status" value="1"/>
</dbReference>
<gene>
    <name evidence="5" type="ORF">LAZ67_13001950</name>
</gene>
<dbReference type="EMBL" id="CP092875">
    <property type="protein sequence ID" value="UYV75965.1"/>
    <property type="molecule type" value="Genomic_DNA"/>
</dbReference>
<evidence type="ECO:0008006" key="7">
    <source>
        <dbReference type="Google" id="ProtNLM"/>
    </source>
</evidence>
<reference evidence="5 6" key="1">
    <citation type="submission" date="2022-01" db="EMBL/GenBank/DDBJ databases">
        <title>A chromosomal length assembly of Cordylochernes scorpioides.</title>
        <authorList>
            <person name="Zeh D."/>
            <person name="Zeh J."/>
        </authorList>
    </citation>
    <scope>NUCLEOTIDE SEQUENCE [LARGE SCALE GENOMIC DNA]</scope>
    <source>
        <strain evidence="5">IN4F17</strain>
        <tissue evidence="5">Whole Body</tissue>
    </source>
</reference>